<dbReference type="RefSeq" id="WP_068365272.1">
    <property type="nucleotide sequence ID" value="NZ_FOJN01000011.1"/>
</dbReference>
<evidence type="ECO:0008006" key="4">
    <source>
        <dbReference type="Google" id="ProtNLM"/>
    </source>
</evidence>
<dbReference type="GeneID" id="85486627"/>
<organism evidence="2 3">
    <name type="scientific">Rhodococcoides kroppenstedtii</name>
    <dbReference type="NCBI Taxonomy" id="293050"/>
    <lineage>
        <taxon>Bacteria</taxon>
        <taxon>Bacillati</taxon>
        <taxon>Actinomycetota</taxon>
        <taxon>Actinomycetes</taxon>
        <taxon>Mycobacteriales</taxon>
        <taxon>Nocardiaceae</taxon>
        <taxon>Rhodococcoides</taxon>
    </lineage>
</organism>
<sequence length="96" mass="10426">MADPVREEDYGAMADDYATTPPTSDEVVAIDVNPAALAMGRPRAGAGKGRNTPAMSVRFPATMRADIHRRAQADRVPDADVIRRAVAEYLHRHPVT</sequence>
<dbReference type="Proteomes" id="UP000182054">
    <property type="component" value="Unassembled WGS sequence"/>
</dbReference>
<name>A0A1I0TYK3_9NOCA</name>
<gene>
    <name evidence="2" type="ORF">SAMN05444374_11150</name>
</gene>
<proteinExistence type="predicted"/>
<dbReference type="OrthoDB" id="4578863at2"/>
<evidence type="ECO:0000313" key="3">
    <source>
        <dbReference type="Proteomes" id="UP000182054"/>
    </source>
</evidence>
<protein>
    <recommendedName>
        <fullName evidence="4">Ribbon-helix-helix protein, copG family</fullName>
    </recommendedName>
</protein>
<dbReference type="AlphaFoldDB" id="A0A1I0TYK3"/>
<accession>A0A1I0TYK3</accession>
<reference evidence="2 3" key="1">
    <citation type="submission" date="2016-10" db="EMBL/GenBank/DDBJ databases">
        <authorList>
            <person name="de Groot N.N."/>
        </authorList>
    </citation>
    <scope>NUCLEOTIDE SEQUENCE [LARGE SCALE GENOMIC DNA]</scope>
    <source>
        <strain evidence="2 3">DSM 44908</strain>
    </source>
</reference>
<evidence type="ECO:0000256" key="1">
    <source>
        <dbReference type="SAM" id="MobiDB-lite"/>
    </source>
</evidence>
<evidence type="ECO:0000313" key="2">
    <source>
        <dbReference type="EMBL" id="SFA56989.1"/>
    </source>
</evidence>
<feature type="region of interest" description="Disordered" evidence="1">
    <location>
        <begin position="1"/>
        <end position="22"/>
    </location>
</feature>
<dbReference type="EMBL" id="FOJN01000011">
    <property type="protein sequence ID" value="SFA56989.1"/>
    <property type="molecule type" value="Genomic_DNA"/>
</dbReference>